<evidence type="ECO:0000256" key="5">
    <source>
        <dbReference type="PIRSR" id="PIRSR604294-1"/>
    </source>
</evidence>
<sequence length="544" mass="59650">MPKSEPFGNWPNDVGYEPHFEERTPVELSVKGAIPTYACGTLYRTGPGGFNIDTKKGPISFSHWFDGNSQVHRFQLREKDDGTVGVAYNSRIISDARIENIKQTGTLRGFTFGQKHDPCESYFKKVMSTFSSSDNGANVGVTLSVNMPSIDISDKKRDPSKGHASGINTLVTKTDASMIKQIDPETLEPLGVTDQKILHPDLTGPLSAAHAKSDPVTGDVFNFNLAFGRQPTYRVFKVSASTGKTDILATFTATAAYIHSLFLTADHVILCVWNSHLMKGGIQMLWTKNILDAITESDSPAKWFVIDRKHGKGVLATYESDPFFCFHTVNAWTEPSRSGDGKVDIVATLAAFEDASVIKKFYYENLLSTAAGHKDYTGPKGDAYRGQVTKFRLPNVPATPEHDIKRAVLDFKTPKSLGVELPTLNPKFITKPNRYIYGITDRGLSTFADGLAKFDAETQTAVRWEMHAHSPGEPIFVADPKGEKEDDGVLLSVVLDGIKGKSYLLCLDARDLSELGRAEVEGVVGFGFHGTHVPVPQVGKAVHY</sequence>
<evidence type="ECO:0000256" key="3">
    <source>
        <dbReference type="ARBA" id="ARBA00023002"/>
    </source>
</evidence>
<comment type="cofactor">
    <cofactor evidence="5">
        <name>Fe(2+)</name>
        <dbReference type="ChEBI" id="CHEBI:29033"/>
    </cofactor>
    <text evidence="5">Binds 1 Fe(2+) ion per subunit.</text>
</comment>
<dbReference type="GO" id="GO:0016121">
    <property type="term" value="P:carotene catabolic process"/>
    <property type="evidence" value="ECO:0007669"/>
    <property type="project" value="TreeGrafter"/>
</dbReference>
<evidence type="ECO:0000313" key="6">
    <source>
        <dbReference type="EMBL" id="KAF1981493.1"/>
    </source>
</evidence>
<proteinExistence type="inferred from homology"/>
<feature type="binding site" evidence="5">
    <location>
        <position position="210"/>
    </location>
    <ligand>
        <name>Fe cation</name>
        <dbReference type="ChEBI" id="CHEBI:24875"/>
        <note>catalytic</note>
    </ligand>
</feature>
<dbReference type="PANTHER" id="PTHR10543">
    <property type="entry name" value="BETA-CAROTENE DIOXYGENASE"/>
    <property type="match status" value="1"/>
</dbReference>
<reference evidence="6" key="1">
    <citation type="journal article" date="2020" name="Stud. Mycol.">
        <title>101 Dothideomycetes genomes: a test case for predicting lifestyles and emergence of pathogens.</title>
        <authorList>
            <person name="Haridas S."/>
            <person name="Albert R."/>
            <person name="Binder M."/>
            <person name="Bloem J."/>
            <person name="Labutti K."/>
            <person name="Salamov A."/>
            <person name="Andreopoulos B."/>
            <person name="Baker S."/>
            <person name="Barry K."/>
            <person name="Bills G."/>
            <person name="Bluhm B."/>
            <person name="Cannon C."/>
            <person name="Castanera R."/>
            <person name="Culley D."/>
            <person name="Daum C."/>
            <person name="Ezra D."/>
            <person name="Gonzalez J."/>
            <person name="Henrissat B."/>
            <person name="Kuo A."/>
            <person name="Liang C."/>
            <person name="Lipzen A."/>
            <person name="Lutzoni F."/>
            <person name="Magnuson J."/>
            <person name="Mondo S."/>
            <person name="Nolan M."/>
            <person name="Ohm R."/>
            <person name="Pangilinan J."/>
            <person name="Park H.-J."/>
            <person name="Ramirez L."/>
            <person name="Alfaro M."/>
            <person name="Sun H."/>
            <person name="Tritt A."/>
            <person name="Yoshinaga Y."/>
            <person name="Zwiers L.-H."/>
            <person name="Turgeon B."/>
            <person name="Goodwin S."/>
            <person name="Spatafora J."/>
            <person name="Crous P."/>
            <person name="Grigoriev I."/>
        </authorList>
    </citation>
    <scope>NUCLEOTIDE SEQUENCE</scope>
    <source>
        <strain evidence="6">CBS 113979</strain>
    </source>
</reference>
<dbReference type="Pfam" id="PF03055">
    <property type="entry name" value="RPE65"/>
    <property type="match status" value="1"/>
</dbReference>
<gene>
    <name evidence="6" type="ORF">K402DRAFT_415459</name>
</gene>
<name>A0A6G1GKK4_9PEZI</name>
<dbReference type="Proteomes" id="UP000800041">
    <property type="component" value="Unassembled WGS sequence"/>
</dbReference>
<feature type="binding site" evidence="5">
    <location>
        <position position="529"/>
    </location>
    <ligand>
        <name>Fe cation</name>
        <dbReference type="ChEBI" id="CHEBI:24875"/>
        <note>catalytic</note>
    </ligand>
</feature>
<accession>A0A6G1GKK4</accession>
<evidence type="ECO:0000256" key="4">
    <source>
        <dbReference type="ARBA" id="ARBA00023004"/>
    </source>
</evidence>
<dbReference type="GO" id="GO:0046872">
    <property type="term" value="F:metal ion binding"/>
    <property type="evidence" value="ECO:0007669"/>
    <property type="project" value="UniProtKB-KW"/>
</dbReference>
<dbReference type="InterPro" id="IPR004294">
    <property type="entry name" value="Carotenoid_Oase"/>
</dbReference>
<keyword evidence="7" id="KW-1185">Reference proteome</keyword>
<comment type="similarity">
    <text evidence="1">Belongs to the carotenoid oxygenase family.</text>
</comment>
<keyword evidence="2 5" id="KW-0479">Metal-binding</keyword>
<protein>
    <submittedName>
        <fullName evidence="6">Carotenoid oxygenase</fullName>
    </submittedName>
</protein>
<keyword evidence="4 5" id="KW-0408">Iron</keyword>
<evidence type="ECO:0000313" key="7">
    <source>
        <dbReference type="Proteomes" id="UP000800041"/>
    </source>
</evidence>
<dbReference type="AlphaFoldDB" id="A0A6G1GKK4"/>
<dbReference type="OrthoDB" id="407010at2759"/>
<evidence type="ECO:0000256" key="1">
    <source>
        <dbReference type="ARBA" id="ARBA00006787"/>
    </source>
</evidence>
<evidence type="ECO:0000256" key="2">
    <source>
        <dbReference type="ARBA" id="ARBA00022723"/>
    </source>
</evidence>
<keyword evidence="3" id="KW-0560">Oxidoreductase</keyword>
<feature type="binding site" evidence="5">
    <location>
        <position position="259"/>
    </location>
    <ligand>
        <name>Fe cation</name>
        <dbReference type="ChEBI" id="CHEBI:24875"/>
        <note>catalytic</note>
    </ligand>
</feature>
<dbReference type="PANTHER" id="PTHR10543:SF24">
    <property type="entry name" value="CAROTENOID ISOMEROOXYGENASE"/>
    <property type="match status" value="1"/>
</dbReference>
<dbReference type="EMBL" id="ML977198">
    <property type="protein sequence ID" value="KAF1981493.1"/>
    <property type="molecule type" value="Genomic_DNA"/>
</dbReference>
<feature type="binding site" evidence="5">
    <location>
        <position position="327"/>
    </location>
    <ligand>
        <name>Fe cation</name>
        <dbReference type="ChEBI" id="CHEBI:24875"/>
        <note>catalytic</note>
    </ligand>
</feature>
<dbReference type="GO" id="GO:0010436">
    <property type="term" value="F:carotenoid dioxygenase activity"/>
    <property type="evidence" value="ECO:0007669"/>
    <property type="project" value="TreeGrafter"/>
</dbReference>
<organism evidence="6 7">
    <name type="scientific">Aulographum hederae CBS 113979</name>
    <dbReference type="NCBI Taxonomy" id="1176131"/>
    <lineage>
        <taxon>Eukaryota</taxon>
        <taxon>Fungi</taxon>
        <taxon>Dikarya</taxon>
        <taxon>Ascomycota</taxon>
        <taxon>Pezizomycotina</taxon>
        <taxon>Dothideomycetes</taxon>
        <taxon>Pleosporomycetidae</taxon>
        <taxon>Aulographales</taxon>
        <taxon>Aulographaceae</taxon>
    </lineage>
</organism>